<dbReference type="OrthoDB" id="428734at2759"/>
<dbReference type="InterPro" id="IPR036691">
    <property type="entry name" value="Endo/exonu/phosph_ase_sf"/>
</dbReference>
<gene>
    <name evidence="2" type="ORF">Tsubulata_136953</name>
</gene>
<dbReference type="InterPro" id="IPR050410">
    <property type="entry name" value="CCR4/nocturin_mRNA_transcr"/>
</dbReference>
<organism evidence="2 3">
    <name type="scientific">Turnera subulata</name>
    <dbReference type="NCBI Taxonomy" id="218843"/>
    <lineage>
        <taxon>Eukaryota</taxon>
        <taxon>Viridiplantae</taxon>
        <taxon>Streptophyta</taxon>
        <taxon>Embryophyta</taxon>
        <taxon>Tracheophyta</taxon>
        <taxon>Spermatophyta</taxon>
        <taxon>Magnoliopsida</taxon>
        <taxon>eudicotyledons</taxon>
        <taxon>Gunneridae</taxon>
        <taxon>Pentapetalae</taxon>
        <taxon>rosids</taxon>
        <taxon>fabids</taxon>
        <taxon>Malpighiales</taxon>
        <taxon>Passifloraceae</taxon>
        <taxon>Turnera</taxon>
    </lineage>
</organism>
<dbReference type="Gene3D" id="3.60.10.10">
    <property type="entry name" value="Endonuclease/exonuclease/phosphatase"/>
    <property type="match status" value="1"/>
</dbReference>
<accession>A0A9Q0J0M2</accession>
<dbReference type="AlphaFoldDB" id="A0A9Q0J0M2"/>
<dbReference type="Pfam" id="PF03372">
    <property type="entry name" value="Exo_endo_phos"/>
    <property type="match status" value="1"/>
</dbReference>
<name>A0A9Q0J0M2_9ROSI</name>
<dbReference type="EMBL" id="JAKUCV010006995">
    <property type="protein sequence ID" value="KAJ4825121.1"/>
    <property type="molecule type" value="Genomic_DNA"/>
</dbReference>
<evidence type="ECO:0000313" key="3">
    <source>
        <dbReference type="Proteomes" id="UP001141552"/>
    </source>
</evidence>
<reference evidence="2" key="2">
    <citation type="journal article" date="2023" name="Plants (Basel)">
        <title>Annotation of the Turnera subulata (Passifloraceae) Draft Genome Reveals the S-Locus Evolved after the Divergence of Turneroideae from Passifloroideae in a Stepwise Manner.</title>
        <authorList>
            <person name="Henning P.M."/>
            <person name="Roalson E.H."/>
            <person name="Mir W."/>
            <person name="McCubbin A.G."/>
            <person name="Shore J.S."/>
        </authorList>
    </citation>
    <scope>NUCLEOTIDE SEQUENCE</scope>
    <source>
        <strain evidence="2">F60SS</strain>
    </source>
</reference>
<dbReference type="PANTHER" id="PTHR12121:SF82">
    <property type="entry name" value="CARBON CATABOLITE REPRESSOR PROTEIN 4 HOMOLOG 3"/>
    <property type="match status" value="1"/>
</dbReference>
<dbReference type="SUPFAM" id="SSF56219">
    <property type="entry name" value="DNase I-like"/>
    <property type="match status" value="1"/>
</dbReference>
<keyword evidence="3" id="KW-1185">Reference proteome</keyword>
<evidence type="ECO:0000313" key="2">
    <source>
        <dbReference type="EMBL" id="KAJ4825121.1"/>
    </source>
</evidence>
<protein>
    <recommendedName>
        <fullName evidence="1">Endonuclease/exonuclease/phosphatase domain-containing protein</fullName>
    </recommendedName>
</protein>
<dbReference type="GO" id="GO:0000175">
    <property type="term" value="F:3'-5'-RNA exonuclease activity"/>
    <property type="evidence" value="ECO:0007669"/>
    <property type="project" value="TreeGrafter"/>
</dbReference>
<feature type="domain" description="Endonuclease/exonuclease/phosphatase" evidence="1">
    <location>
        <begin position="105"/>
        <end position="419"/>
    </location>
</feature>
<sequence>MGCCSPPPPRLPHRHPPKRHCPRRQPFIPSFSSISIPNNFTLCCCSTPADSNSSLSSPPSFDRRWYSPLRRRPYDQFYPELLRRQWVEADGTQQQLASQERFTVVSYNILGDQNAYYHRDMYPNVPSPFMKWAHRKRVLCDELIGYSPDIICLQEVDKYFDLLSFMEKAGYSGSYQRRTGGYVDGCATFWRTEKFRLLEGESFEYKGFGLRDNVVQVSVFETCKAESRRLVVGNIHVLFNPHRGEVKLAQLRFLLSRAHILSEKWGNIPVILAGDFNSTPRSAIYKFLSSSELNIKLYERKEMSGQRGCRPAQVFGVKGEKKNAFNLQDSFLKNCWNDEEVKVATGNSDCHLAIHPFKLNSSYASVKGSTRTRGLNGEPVATSYHSKFLGTVDYLWYSEGLVPIRVLDTLPLDMLGSDHLALVCEYAFTQGTKEGNATS</sequence>
<evidence type="ECO:0000259" key="1">
    <source>
        <dbReference type="Pfam" id="PF03372"/>
    </source>
</evidence>
<reference evidence="2" key="1">
    <citation type="submission" date="2022-02" db="EMBL/GenBank/DDBJ databases">
        <authorList>
            <person name="Henning P.M."/>
            <person name="McCubbin A.G."/>
            <person name="Shore J.S."/>
        </authorList>
    </citation>
    <scope>NUCLEOTIDE SEQUENCE</scope>
    <source>
        <strain evidence="2">F60SS</strain>
        <tissue evidence="2">Leaves</tissue>
    </source>
</reference>
<proteinExistence type="predicted"/>
<comment type="caution">
    <text evidence="2">The sequence shown here is derived from an EMBL/GenBank/DDBJ whole genome shotgun (WGS) entry which is preliminary data.</text>
</comment>
<dbReference type="InterPro" id="IPR005135">
    <property type="entry name" value="Endo/exonuclease/phosphatase"/>
</dbReference>
<dbReference type="Proteomes" id="UP001141552">
    <property type="component" value="Unassembled WGS sequence"/>
</dbReference>
<dbReference type="PANTHER" id="PTHR12121">
    <property type="entry name" value="CARBON CATABOLITE REPRESSOR PROTEIN 4"/>
    <property type="match status" value="1"/>
</dbReference>